<dbReference type="InterPro" id="IPR038135">
    <property type="entry name" value="Methylthiotransferase_N_sf"/>
</dbReference>
<evidence type="ECO:0000256" key="2">
    <source>
        <dbReference type="ARBA" id="ARBA00022485"/>
    </source>
</evidence>
<proteinExistence type="predicted"/>
<keyword evidence="3" id="KW-0808">Transferase</keyword>
<evidence type="ECO:0000313" key="11">
    <source>
        <dbReference type="Proteomes" id="UP001597546"/>
    </source>
</evidence>
<protein>
    <submittedName>
        <fullName evidence="10">tRNA (N(6)-L-threonylcarbamoyladenosine(37)-C(2))-methylthiotransferase MtaB</fullName>
    </submittedName>
</protein>
<sequence>MNKKVAFYTLGCKLNYSETSTIGRQFTKAGFDTVDFTEPADVYIINTCSVTENADKKCRKVVKEALKHSPNAYITIVGCYAQLKPQEIANIEGVDIVLGAAEKFRIVEFISDLTKNPKTIVHNSPIKETTEFVASYSFGDRTRTFLKVQDGCDYSCTFCTIPLARGESRSDTIASVVKQAEDIAASGIKEIVLTGVNIGDFGIRLGKREDKFLDLVTALDEVEGIDRIRISSIEPNLLTNEIIVFVAQSKRFVPHFHIPLQSGSDKILSLMRRRYKRDLYLDRVNIIKSLMPDACIGVDVIVGFPGETREDFIDTYNFINELNISYLHVFTYSERENTPAKDMEGAVPGSQRSDRSKMLHILSEKKRRAFYETQIGKDAIVLFEADHKEGYMHGFTQNYVKVKVKYDPVLVNELKNVKLDAILPDGDVSVIEAVEQLNH</sequence>
<dbReference type="Gene3D" id="3.80.30.20">
    <property type="entry name" value="tm_1862 like domain"/>
    <property type="match status" value="1"/>
</dbReference>
<feature type="domain" description="Radical SAM core" evidence="9">
    <location>
        <begin position="138"/>
        <end position="372"/>
    </location>
</feature>
<dbReference type="InterPro" id="IPR058240">
    <property type="entry name" value="rSAM_sf"/>
</dbReference>
<dbReference type="PROSITE" id="PS51449">
    <property type="entry name" value="MTTASE_N"/>
    <property type="match status" value="1"/>
</dbReference>
<dbReference type="PROSITE" id="PS01278">
    <property type="entry name" value="MTTASE_RADICAL"/>
    <property type="match status" value="1"/>
</dbReference>
<dbReference type="SFLD" id="SFLDG01082">
    <property type="entry name" value="B12-binding_domain_containing"/>
    <property type="match status" value="1"/>
</dbReference>
<keyword evidence="5" id="KW-0479">Metal-binding</keyword>
<evidence type="ECO:0000256" key="6">
    <source>
        <dbReference type="ARBA" id="ARBA00023004"/>
    </source>
</evidence>
<dbReference type="PANTHER" id="PTHR43020:SF2">
    <property type="entry name" value="MITOCHONDRIAL TRNA METHYLTHIOTRANSFERASE CDK5RAP1"/>
    <property type="match status" value="1"/>
</dbReference>
<dbReference type="NCBIfam" id="TIGR01579">
    <property type="entry name" value="MiaB-like-C"/>
    <property type="match status" value="1"/>
</dbReference>
<dbReference type="NCBIfam" id="TIGR00089">
    <property type="entry name" value="MiaB/RimO family radical SAM methylthiotransferase"/>
    <property type="match status" value="1"/>
</dbReference>
<keyword evidence="11" id="KW-1185">Reference proteome</keyword>
<dbReference type="Proteomes" id="UP001597546">
    <property type="component" value="Unassembled WGS sequence"/>
</dbReference>
<dbReference type="RefSeq" id="WP_379041197.1">
    <property type="nucleotide sequence ID" value="NZ_JBHSKW010000008.1"/>
</dbReference>
<evidence type="ECO:0000256" key="7">
    <source>
        <dbReference type="ARBA" id="ARBA00023014"/>
    </source>
</evidence>
<dbReference type="PANTHER" id="PTHR43020">
    <property type="entry name" value="CDK5 REGULATORY SUBUNIT-ASSOCIATED PROTEIN 1"/>
    <property type="match status" value="1"/>
</dbReference>
<dbReference type="SUPFAM" id="SSF102114">
    <property type="entry name" value="Radical SAM enzymes"/>
    <property type="match status" value="1"/>
</dbReference>
<name>A0ABW5TNL2_9SPHI</name>
<dbReference type="SFLD" id="SFLDS00029">
    <property type="entry name" value="Radical_SAM"/>
    <property type="match status" value="1"/>
</dbReference>
<gene>
    <name evidence="10" type="primary">mtaB</name>
    <name evidence="10" type="ORF">ACFSSE_00500</name>
</gene>
<keyword evidence="7" id="KW-0411">Iron-sulfur</keyword>
<accession>A0ABW5TNL2</accession>
<dbReference type="SMART" id="SM00729">
    <property type="entry name" value="Elp3"/>
    <property type="match status" value="1"/>
</dbReference>
<dbReference type="InterPro" id="IPR006638">
    <property type="entry name" value="Elp3/MiaA/NifB-like_rSAM"/>
</dbReference>
<dbReference type="InterPro" id="IPR023404">
    <property type="entry name" value="rSAM_horseshoe"/>
</dbReference>
<organism evidence="10 11">
    <name type="scientific">Pedobacter alpinus</name>
    <dbReference type="NCBI Taxonomy" id="1590643"/>
    <lineage>
        <taxon>Bacteria</taxon>
        <taxon>Pseudomonadati</taxon>
        <taxon>Bacteroidota</taxon>
        <taxon>Sphingobacteriia</taxon>
        <taxon>Sphingobacteriales</taxon>
        <taxon>Sphingobacteriaceae</taxon>
        <taxon>Pedobacter</taxon>
    </lineage>
</organism>
<keyword evidence="4" id="KW-0949">S-adenosyl-L-methionine</keyword>
<evidence type="ECO:0000256" key="4">
    <source>
        <dbReference type="ARBA" id="ARBA00022691"/>
    </source>
</evidence>
<comment type="caution">
    <text evidence="10">The sequence shown here is derived from an EMBL/GenBank/DDBJ whole genome shotgun (WGS) entry which is preliminary data.</text>
</comment>
<dbReference type="Pfam" id="PF04055">
    <property type="entry name" value="Radical_SAM"/>
    <property type="match status" value="1"/>
</dbReference>
<evidence type="ECO:0000256" key="1">
    <source>
        <dbReference type="ARBA" id="ARBA00001966"/>
    </source>
</evidence>
<feature type="domain" description="MTTase N-terminal" evidence="8">
    <location>
        <begin position="3"/>
        <end position="115"/>
    </location>
</feature>
<evidence type="ECO:0000259" key="8">
    <source>
        <dbReference type="PROSITE" id="PS51449"/>
    </source>
</evidence>
<evidence type="ECO:0000256" key="5">
    <source>
        <dbReference type="ARBA" id="ARBA00022723"/>
    </source>
</evidence>
<dbReference type="PROSITE" id="PS51918">
    <property type="entry name" value="RADICAL_SAM"/>
    <property type="match status" value="1"/>
</dbReference>
<dbReference type="Pfam" id="PF00919">
    <property type="entry name" value="UPF0004"/>
    <property type="match status" value="1"/>
</dbReference>
<keyword evidence="6" id="KW-0408">Iron</keyword>
<reference evidence="11" key="1">
    <citation type="journal article" date="2019" name="Int. J. Syst. Evol. Microbiol.">
        <title>The Global Catalogue of Microorganisms (GCM) 10K type strain sequencing project: providing services to taxonomists for standard genome sequencing and annotation.</title>
        <authorList>
            <consortium name="The Broad Institute Genomics Platform"/>
            <consortium name="The Broad Institute Genome Sequencing Center for Infectious Disease"/>
            <person name="Wu L."/>
            <person name="Ma J."/>
        </authorList>
    </citation>
    <scope>NUCLEOTIDE SEQUENCE [LARGE SCALE GENOMIC DNA]</scope>
    <source>
        <strain evidence="11">KCTC 42456</strain>
    </source>
</reference>
<dbReference type="Gene3D" id="3.40.50.12160">
    <property type="entry name" value="Methylthiotransferase, N-terminal domain"/>
    <property type="match status" value="1"/>
</dbReference>
<evidence type="ECO:0000259" key="9">
    <source>
        <dbReference type="PROSITE" id="PS51918"/>
    </source>
</evidence>
<keyword evidence="2" id="KW-0004">4Fe-4S</keyword>
<evidence type="ECO:0000256" key="3">
    <source>
        <dbReference type="ARBA" id="ARBA00022679"/>
    </source>
</evidence>
<dbReference type="InterPro" id="IPR020612">
    <property type="entry name" value="Methylthiotransferase_CS"/>
</dbReference>
<dbReference type="InterPro" id="IPR005839">
    <property type="entry name" value="Methylthiotransferase"/>
</dbReference>
<dbReference type="InterPro" id="IPR006467">
    <property type="entry name" value="MiaB-like_bact"/>
</dbReference>
<dbReference type="SFLD" id="SFLDG01061">
    <property type="entry name" value="methylthiotransferase"/>
    <property type="match status" value="1"/>
</dbReference>
<dbReference type="InterPro" id="IPR013848">
    <property type="entry name" value="Methylthiotransferase_N"/>
</dbReference>
<evidence type="ECO:0000313" key="10">
    <source>
        <dbReference type="EMBL" id="MFD2730175.1"/>
    </source>
</evidence>
<dbReference type="CDD" id="cd01335">
    <property type="entry name" value="Radical_SAM"/>
    <property type="match status" value="1"/>
</dbReference>
<dbReference type="InterPro" id="IPR007197">
    <property type="entry name" value="rSAM"/>
</dbReference>
<comment type="cofactor">
    <cofactor evidence="1">
        <name>[4Fe-4S] cluster</name>
        <dbReference type="ChEBI" id="CHEBI:49883"/>
    </cofactor>
</comment>
<dbReference type="EMBL" id="JBHULV010000003">
    <property type="protein sequence ID" value="MFD2730175.1"/>
    <property type="molecule type" value="Genomic_DNA"/>
</dbReference>